<name>A0ABR1IVI5_9AGAR</name>
<feature type="transmembrane region" description="Helical" evidence="1">
    <location>
        <begin position="112"/>
        <end position="133"/>
    </location>
</feature>
<organism evidence="2 3">
    <name type="scientific">Marasmiellus scandens</name>
    <dbReference type="NCBI Taxonomy" id="2682957"/>
    <lineage>
        <taxon>Eukaryota</taxon>
        <taxon>Fungi</taxon>
        <taxon>Dikarya</taxon>
        <taxon>Basidiomycota</taxon>
        <taxon>Agaricomycotina</taxon>
        <taxon>Agaricomycetes</taxon>
        <taxon>Agaricomycetidae</taxon>
        <taxon>Agaricales</taxon>
        <taxon>Marasmiineae</taxon>
        <taxon>Omphalotaceae</taxon>
        <taxon>Marasmiellus</taxon>
    </lineage>
</organism>
<proteinExistence type="predicted"/>
<sequence>MESKLQHGRDNRHLALRVPTQTCRLLRAHHPYKRTVYVHYPLPRHVDLFEQGMDRFLDAVQLLPQDQDDQQFLRHEHQDQREGIDENRNGDGNLARVELEPIVDWHVWVTRFLRYLFTVLIPVLVLVIASRIFNA</sequence>
<evidence type="ECO:0000256" key="1">
    <source>
        <dbReference type="SAM" id="Phobius"/>
    </source>
</evidence>
<keyword evidence="1" id="KW-0472">Membrane</keyword>
<keyword evidence="1" id="KW-0812">Transmembrane</keyword>
<keyword evidence="1" id="KW-1133">Transmembrane helix</keyword>
<dbReference type="Proteomes" id="UP001498398">
    <property type="component" value="Unassembled WGS sequence"/>
</dbReference>
<keyword evidence="3" id="KW-1185">Reference proteome</keyword>
<protein>
    <submittedName>
        <fullName evidence="2">Uncharacterized protein</fullName>
    </submittedName>
</protein>
<gene>
    <name evidence="2" type="ORF">VKT23_017763</name>
</gene>
<evidence type="ECO:0000313" key="3">
    <source>
        <dbReference type="Proteomes" id="UP001498398"/>
    </source>
</evidence>
<accession>A0ABR1IVI5</accession>
<evidence type="ECO:0000313" key="2">
    <source>
        <dbReference type="EMBL" id="KAK7439057.1"/>
    </source>
</evidence>
<dbReference type="EMBL" id="JBANRG010000075">
    <property type="protein sequence ID" value="KAK7439057.1"/>
    <property type="molecule type" value="Genomic_DNA"/>
</dbReference>
<reference evidence="2 3" key="1">
    <citation type="submission" date="2024-01" db="EMBL/GenBank/DDBJ databases">
        <title>A draft genome for the cacao thread blight pathogen Marasmiellus scandens.</title>
        <authorList>
            <person name="Baruah I.K."/>
            <person name="Leung J."/>
            <person name="Bukari Y."/>
            <person name="Amoako-Attah I."/>
            <person name="Meinhardt L.W."/>
            <person name="Bailey B.A."/>
            <person name="Cohen S.P."/>
        </authorList>
    </citation>
    <scope>NUCLEOTIDE SEQUENCE [LARGE SCALE GENOMIC DNA]</scope>
    <source>
        <strain evidence="2 3">GH-19</strain>
    </source>
</reference>
<comment type="caution">
    <text evidence="2">The sequence shown here is derived from an EMBL/GenBank/DDBJ whole genome shotgun (WGS) entry which is preliminary data.</text>
</comment>